<evidence type="ECO:0000313" key="7">
    <source>
        <dbReference type="Proteomes" id="UP000827092"/>
    </source>
</evidence>
<keyword evidence="3" id="KW-0333">Golgi apparatus</keyword>
<evidence type="ECO:0000256" key="4">
    <source>
        <dbReference type="SAM" id="MobiDB-lite"/>
    </source>
</evidence>
<comment type="similarity">
    <text evidence="2">Belongs to the PRRC1 family.</text>
</comment>
<dbReference type="InterPro" id="IPR029001">
    <property type="entry name" value="ITPase-like_fam"/>
</dbReference>
<dbReference type="EMBL" id="JAFNEN010001833">
    <property type="protein sequence ID" value="KAG8173368.1"/>
    <property type="molecule type" value="Genomic_DNA"/>
</dbReference>
<evidence type="ECO:0000256" key="2">
    <source>
        <dbReference type="ARBA" id="ARBA00010298"/>
    </source>
</evidence>
<evidence type="ECO:0000313" key="6">
    <source>
        <dbReference type="EMBL" id="KAG8173368.1"/>
    </source>
</evidence>
<keyword evidence="7" id="KW-1185">Reference proteome</keyword>
<proteinExistence type="inferred from homology"/>
<dbReference type="GO" id="GO:0034237">
    <property type="term" value="F:protein kinase A regulatory subunit binding"/>
    <property type="evidence" value="ECO:0007669"/>
    <property type="project" value="TreeGrafter"/>
</dbReference>
<dbReference type="AlphaFoldDB" id="A0AAV6TNU8"/>
<accession>A0AAV6TNU8</accession>
<protein>
    <recommendedName>
        <fullName evidence="5">Non-canonical purine NTP phosphatase/PRRC1 domain-containing protein</fullName>
    </recommendedName>
</protein>
<dbReference type="PANTHER" id="PTHR23276:SF2">
    <property type="entry name" value="PROTEIN PRRC1"/>
    <property type="match status" value="1"/>
</dbReference>
<comment type="subcellular location">
    <subcellularLocation>
        <location evidence="1">Golgi apparatus</location>
    </subcellularLocation>
</comment>
<organism evidence="6 7">
    <name type="scientific">Oedothorax gibbosus</name>
    <dbReference type="NCBI Taxonomy" id="931172"/>
    <lineage>
        <taxon>Eukaryota</taxon>
        <taxon>Metazoa</taxon>
        <taxon>Ecdysozoa</taxon>
        <taxon>Arthropoda</taxon>
        <taxon>Chelicerata</taxon>
        <taxon>Arachnida</taxon>
        <taxon>Araneae</taxon>
        <taxon>Araneomorphae</taxon>
        <taxon>Entelegynae</taxon>
        <taxon>Araneoidea</taxon>
        <taxon>Linyphiidae</taxon>
        <taxon>Erigoninae</taxon>
        <taxon>Oedothorax</taxon>
    </lineage>
</organism>
<name>A0AAV6TNU8_9ARAC</name>
<dbReference type="PANTHER" id="PTHR23276">
    <property type="entry name" value="PROTEIN PRRC1"/>
    <property type="match status" value="1"/>
</dbReference>
<feature type="domain" description="Non-canonical purine NTP phosphatase/PRRC1" evidence="5">
    <location>
        <begin position="202"/>
        <end position="245"/>
    </location>
</feature>
<evidence type="ECO:0000259" key="5">
    <source>
        <dbReference type="Pfam" id="PF01931"/>
    </source>
</evidence>
<dbReference type="InterPro" id="IPR026534">
    <property type="entry name" value="PRRC1"/>
</dbReference>
<comment type="caution">
    <text evidence="6">The sequence shown here is derived from an EMBL/GenBank/DDBJ whole genome shotgun (WGS) entry which is preliminary data.</text>
</comment>
<reference evidence="6 7" key="1">
    <citation type="journal article" date="2022" name="Nat. Ecol. Evol.">
        <title>A masculinizing supergene underlies an exaggerated male reproductive morph in a spider.</title>
        <authorList>
            <person name="Hendrickx F."/>
            <person name="De Corte Z."/>
            <person name="Sonet G."/>
            <person name="Van Belleghem S.M."/>
            <person name="Kostlbacher S."/>
            <person name="Vangestel C."/>
        </authorList>
    </citation>
    <scope>NUCLEOTIDE SEQUENCE [LARGE SCALE GENOMIC DNA]</scope>
    <source>
        <strain evidence="6">W744_W776</strain>
    </source>
</reference>
<evidence type="ECO:0000256" key="1">
    <source>
        <dbReference type="ARBA" id="ARBA00004555"/>
    </source>
</evidence>
<dbReference type="InterPro" id="IPR026533">
    <property type="entry name" value="NTPase/PRRC1"/>
</dbReference>
<dbReference type="Gene3D" id="3.90.950.10">
    <property type="match status" value="1"/>
</dbReference>
<dbReference type="GO" id="GO:0005794">
    <property type="term" value="C:Golgi apparatus"/>
    <property type="evidence" value="ECO:0007669"/>
    <property type="project" value="UniProtKB-SubCell"/>
</dbReference>
<feature type="region of interest" description="Disordered" evidence="4">
    <location>
        <begin position="78"/>
        <end position="122"/>
    </location>
</feature>
<sequence length="356" mass="38034">MESLLSNLLEPKVRKREKDKSVQDEAKGTGFPQTGLFSSFHELSNVETSVLPPSGSLPSSAQSSGIAFYDPSQYSSSNSVLMSPFPPQPEQPISSTQLPHFAPAPQSTPTISSQSSTAAIQSPVPQSSYADCSVALPGNMEDTSLPQESSEGSVWGWIKGNQILNKFAEKAKSSVDSVITTLDPGMKEIISEFRGDVNVVVASGNEVKISAVREAFQLVFGKATVQGMAVQSSSIAPQPVGFSAAVENFIAELTPDNWFDIGCLLLQDHSSGISLQVYTEAIPVASHFVQQAKDQTPADFPLGWSGHAVTIGQVMGTALGVHHSEWHQALTGVPRRDILFMAAKTIAGLYKSQLQR</sequence>
<feature type="compositionally biased region" description="Basic and acidic residues" evidence="4">
    <location>
        <begin position="16"/>
        <end position="27"/>
    </location>
</feature>
<feature type="compositionally biased region" description="Low complexity" evidence="4">
    <location>
        <begin position="103"/>
        <end position="122"/>
    </location>
</feature>
<feature type="region of interest" description="Disordered" evidence="4">
    <location>
        <begin position="1"/>
        <end position="35"/>
    </location>
</feature>
<dbReference type="Pfam" id="PF01931">
    <property type="entry name" value="NTPase_I-T"/>
    <property type="match status" value="1"/>
</dbReference>
<dbReference type="Proteomes" id="UP000827092">
    <property type="component" value="Unassembled WGS sequence"/>
</dbReference>
<evidence type="ECO:0000256" key="3">
    <source>
        <dbReference type="ARBA" id="ARBA00023034"/>
    </source>
</evidence>
<gene>
    <name evidence="6" type="ORF">JTE90_021765</name>
</gene>
<dbReference type="SUPFAM" id="SSF52972">
    <property type="entry name" value="ITPase-like"/>
    <property type="match status" value="1"/>
</dbReference>